<dbReference type="SUPFAM" id="SSF55874">
    <property type="entry name" value="ATPase domain of HSP90 chaperone/DNA topoisomerase II/histidine kinase"/>
    <property type="match status" value="1"/>
</dbReference>
<dbReference type="SMART" id="SM00388">
    <property type="entry name" value="HisKA"/>
    <property type="match status" value="1"/>
</dbReference>
<dbReference type="InterPro" id="IPR005467">
    <property type="entry name" value="His_kinase_dom"/>
</dbReference>
<dbReference type="SMART" id="SM00448">
    <property type="entry name" value="REC"/>
    <property type="match status" value="1"/>
</dbReference>
<evidence type="ECO:0000256" key="18">
    <source>
        <dbReference type="SAM" id="MobiDB-lite"/>
    </source>
</evidence>
<comment type="subcellular location">
    <subcellularLocation>
        <location evidence="2">Membrane</location>
    </subcellularLocation>
</comment>
<keyword evidence="23" id="KW-1185">Reference proteome</keyword>
<evidence type="ECO:0000259" key="20">
    <source>
        <dbReference type="PROSITE" id="PS50109"/>
    </source>
</evidence>
<keyword evidence="6 19" id="KW-0812">Transmembrane</keyword>
<feature type="transmembrane region" description="Helical" evidence="19">
    <location>
        <begin position="20"/>
        <end position="42"/>
    </location>
</feature>
<dbReference type="Pfam" id="PF00512">
    <property type="entry name" value="HisKA"/>
    <property type="match status" value="1"/>
</dbReference>
<dbReference type="InterPro" id="IPR001789">
    <property type="entry name" value="Sig_transdc_resp-reg_receiver"/>
</dbReference>
<evidence type="ECO:0000256" key="16">
    <source>
        <dbReference type="ARBA" id="ARBA00070152"/>
    </source>
</evidence>
<dbReference type="PROSITE" id="PS50110">
    <property type="entry name" value="RESPONSE_REGULATORY"/>
    <property type="match status" value="1"/>
</dbReference>
<evidence type="ECO:0000256" key="1">
    <source>
        <dbReference type="ARBA" id="ARBA00000085"/>
    </source>
</evidence>
<comment type="function">
    <text evidence="15">Member of the two-component regulatory system BvgS/BvgA. Phosphorylates BvgA via a four-step phosphorelay in response to environmental signals.</text>
</comment>
<reference evidence="22 23" key="1">
    <citation type="submission" date="2019-07" db="EMBL/GenBank/DDBJ databases">
        <title>Tepidimonas alkaliphilus YIM 72238 draft genome.</title>
        <authorList>
            <person name="Da Costa M.S."/>
            <person name="Froufe H.J.C."/>
            <person name="Egas C."/>
            <person name="Albuquerque L."/>
        </authorList>
    </citation>
    <scope>NUCLEOTIDE SEQUENCE [LARGE SCALE GENOMIC DNA]</scope>
    <source>
        <strain evidence="22 23">YIM 72238</strain>
    </source>
</reference>
<evidence type="ECO:0000256" key="15">
    <source>
        <dbReference type="ARBA" id="ARBA00058004"/>
    </source>
</evidence>
<evidence type="ECO:0000256" key="2">
    <source>
        <dbReference type="ARBA" id="ARBA00004370"/>
    </source>
</evidence>
<dbReference type="Gene3D" id="1.10.287.130">
    <property type="match status" value="1"/>
</dbReference>
<dbReference type="GO" id="GO:0005524">
    <property type="term" value="F:ATP binding"/>
    <property type="evidence" value="ECO:0007669"/>
    <property type="project" value="UniProtKB-KW"/>
</dbReference>
<evidence type="ECO:0000256" key="3">
    <source>
        <dbReference type="ARBA" id="ARBA00012438"/>
    </source>
</evidence>
<dbReference type="Pfam" id="PF00072">
    <property type="entry name" value="Response_reg"/>
    <property type="match status" value="1"/>
</dbReference>
<dbReference type="GO" id="GO:0000155">
    <property type="term" value="F:phosphorelay sensor kinase activity"/>
    <property type="evidence" value="ECO:0007669"/>
    <property type="project" value="InterPro"/>
</dbReference>
<feature type="region of interest" description="Disordered" evidence="18">
    <location>
        <begin position="477"/>
        <end position="497"/>
    </location>
</feature>
<accession>A0A554W4A8</accession>
<dbReference type="PANTHER" id="PTHR45339">
    <property type="entry name" value="HYBRID SIGNAL TRANSDUCTION HISTIDINE KINASE J"/>
    <property type="match status" value="1"/>
</dbReference>
<comment type="catalytic activity">
    <reaction evidence="1">
        <text>ATP + protein L-histidine = ADP + protein N-phospho-L-histidine.</text>
        <dbReference type="EC" id="2.7.13.3"/>
    </reaction>
</comment>
<name>A0A554W4A8_9BURK</name>
<dbReference type="CDD" id="cd00082">
    <property type="entry name" value="HisKA"/>
    <property type="match status" value="1"/>
</dbReference>
<evidence type="ECO:0000256" key="17">
    <source>
        <dbReference type="PROSITE-ProRule" id="PRU00169"/>
    </source>
</evidence>
<dbReference type="Gene3D" id="3.30.565.10">
    <property type="entry name" value="Histidine kinase-like ATPase, C-terminal domain"/>
    <property type="match status" value="1"/>
</dbReference>
<keyword evidence="12" id="KW-0902">Two-component regulatory system</keyword>
<dbReference type="EMBL" id="VJNB01000014">
    <property type="protein sequence ID" value="TSE18410.1"/>
    <property type="molecule type" value="Genomic_DNA"/>
</dbReference>
<feature type="compositionally biased region" description="Low complexity" evidence="18">
    <location>
        <begin position="625"/>
        <end position="641"/>
    </location>
</feature>
<feature type="modified residue" description="4-aspartylphosphate" evidence="17">
    <location>
        <position position="553"/>
    </location>
</feature>
<evidence type="ECO:0000259" key="21">
    <source>
        <dbReference type="PROSITE" id="PS50110"/>
    </source>
</evidence>
<dbReference type="Pfam" id="PF02518">
    <property type="entry name" value="HATPase_c"/>
    <property type="match status" value="1"/>
</dbReference>
<gene>
    <name evidence="22" type="primary">rpfC</name>
    <name evidence="22" type="ORF">Talka_02156</name>
</gene>
<dbReference type="Proteomes" id="UP000315736">
    <property type="component" value="Unassembled WGS sequence"/>
</dbReference>
<feature type="domain" description="Response regulatory" evidence="21">
    <location>
        <begin position="504"/>
        <end position="621"/>
    </location>
</feature>
<dbReference type="InterPro" id="IPR036097">
    <property type="entry name" value="HisK_dim/P_sf"/>
</dbReference>
<dbReference type="PANTHER" id="PTHR45339:SF1">
    <property type="entry name" value="HYBRID SIGNAL TRANSDUCTION HISTIDINE KINASE J"/>
    <property type="match status" value="1"/>
</dbReference>
<dbReference type="SUPFAM" id="SSF47384">
    <property type="entry name" value="Homodimeric domain of signal transducing histidine kinase"/>
    <property type="match status" value="1"/>
</dbReference>
<evidence type="ECO:0000256" key="9">
    <source>
        <dbReference type="ARBA" id="ARBA00022777"/>
    </source>
</evidence>
<protein>
    <recommendedName>
        <fullName evidence="16">Virulence sensor protein BvgS</fullName>
        <ecNumber evidence="3">2.7.13.3</ecNumber>
    </recommendedName>
</protein>
<keyword evidence="10" id="KW-0067">ATP-binding</keyword>
<proteinExistence type="predicted"/>
<dbReference type="OrthoDB" id="8577169at2"/>
<evidence type="ECO:0000256" key="10">
    <source>
        <dbReference type="ARBA" id="ARBA00022840"/>
    </source>
</evidence>
<dbReference type="CDD" id="cd17546">
    <property type="entry name" value="REC_hyHK_CKI1_RcsC-like"/>
    <property type="match status" value="1"/>
</dbReference>
<keyword evidence="11 19" id="KW-1133">Transmembrane helix</keyword>
<dbReference type="FunFam" id="1.10.287.130:FF:000004">
    <property type="entry name" value="Ethylene receptor 1"/>
    <property type="match status" value="1"/>
</dbReference>
<feature type="domain" description="Histidine kinase" evidence="20">
    <location>
        <begin position="248"/>
        <end position="470"/>
    </location>
</feature>
<dbReference type="SUPFAM" id="SSF52172">
    <property type="entry name" value="CheY-like"/>
    <property type="match status" value="1"/>
</dbReference>
<dbReference type="InterPro" id="IPR004358">
    <property type="entry name" value="Sig_transdc_His_kin-like_C"/>
</dbReference>
<evidence type="ECO:0000313" key="22">
    <source>
        <dbReference type="EMBL" id="TSE18410.1"/>
    </source>
</evidence>
<dbReference type="FunFam" id="3.30.565.10:FF:000010">
    <property type="entry name" value="Sensor histidine kinase RcsC"/>
    <property type="match status" value="1"/>
</dbReference>
<feature type="region of interest" description="Disordered" evidence="18">
    <location>
        <begin position="602"/>
        <end position="641"/>
    </location>
</feature>
<evidence type="ECO:0000256" key="6">
    <source>
        <dbReference type="ARBA" id="ARBA00022692"/>
    </source>
</evidence>
<keyword evidence="5 22" id="KW-0808">Transferase</keyword>
<evidence type="ECO:0000256" key="5">
    <source>
        <dbReference type="ARBA" id="ARBA00022679"/>
    </source>
</evidence>
<evidence type="ECO:0000256" key="11">
    <source>
        <dbReference type="ARBA" id="ARBA00022989"/>
    </source>
</evidence>
<keyword evidence="7" id="KW-0732">Signal</keyword>
<dbReference type="PRINTS" id="PR00344">
    <property type="entry name" value="BCTRLSENSOR"/>
</dbReference>
<keyword evidence="4 17" id="KW-0597">Phosphoprotein</keyword>
<dbReference type="AlphaFoldDB" id="A0A554W4A8"/>
<evidence type="ECO:0000313" key="23">
    <source>
        <dbReference type="Proteomes" id="UP000315736"/>
    </source>
</evidence>
<comment type="caution">
    <text evidence="22">The sequence shown here is derived from an EMBL/GenBank/DDBJ whole genome shotgun (WGS) entry which is preliminary data.</text>
</comment>
<dbReference type="GO" id="GO:0016020">
    <property type="term" value="C:membrane"/>
    <property type="evidence" value="ECO:0007669"/>
    <property type="project" value="UniProtKB-SubCell"/>
</dbReference>
<keyword evidence="9" id="KW-0418">Kinase</keyword>
<evidence type="ECO:0000256" key="12">
    <source>
        <dbReference type="ARBA" id="ARBA00023012"/>
    </source>
</evidence>
<evidence type="ECO:0000256" key="13">
    <source>
        <dbReference type="ARBA" id="ARBA00023026"/>
    </source>
</evidence>
<sequence length="641" mass="69940">MTPPACPPAPPPARSNRRFWLWLALTTALLAAGMAVLLAVFLRQAQTAEDSVQLQADSLTALAFYHEREFLRLREEVALALQTPTPDWEGLHLRLEIWASRVALLRANPSTQPLHRDADGARLLPQLEQLMQALDTAVAQQRVDALRQILPAMQALGPDVQALTALADARAGEQVRAKLHEVRTLRRWVVALMAAQVVVLLTAAIALAWHQQRQLLHRQQLDALNDALRQARDAAEAASRAKSRFLANMSHELRTPFNGLLGMLTMLEASPLSPEQHDQIRTARASAEHLLQLLNDILDLSALDAGQMRLRLQPVDVPALVLDVQRWVQPQARAKGLTLQLAIDVAETPRVLADPTRIRQILLNLLGNAIKFTDRGSIELKLQAEPIAPERLRWRATVRDSGIGIDPAMQSRLFQRFQQADPGSTRRYSGSGLGLDIARSLARLMGGDVVLRHSAPGQGSTFEATWVTDLAAPPVNGWAADAPPQQASEATAPPTPCEDPPCAHVLVAEDHPVNRKVVGLMLQRLGHRVTFAADGAQALDLAAEQDFDLILMDVHMPVLDGLEATRRIRALPGPRGQVPIVALTADVLDAAQTQARAAGMNDFLGKPVQPDQLQATVRRWQPRQAATSPAPNAAADTPPSP</sequence>
<dbReference type="PROSITE" id="PS50109">
    <property type="entry name" value="HIS_KIN"/>
    <property type="match status" value="1"/>
</dbReference>
<dbReference type="RefSeq" id="WP_143891347.1">
    <property type="nucleotide sequence ID" value="NZ_VJNB01000014.1"/>
</dbReference>
<dbReference type="InterPro" id="IPR003661">
    <property type="entry name" value="HisK_dim/P_dom"/>
</dbReference>
<evidence type="ECO:0000256" key="7">
    <source>
        <dbReference type="ARBA" id="ARBA00022729"/>
    </source>
</evidence>
<dbReference type="InterPro" id="IPR011006">
    <property type="entry name" value="CheY-like_superfamily"/>
</dbReference>
<dbReference type="CDD" id="cd16922">
    <property type="entry name" value="HATPase_EvgS-ArcB-TorS-like"/>
    <property type="match status" value="1"/>
</dbReference>
<dbReference type="EC" id="2.7.13.3" evidence="3"/>
<evidence type="ECO:0000256" key="8">
    <source>
        <dbReference type="ARBA" id="ARBA00022741"/>
    </source>
</evidence>
<evidence type="ECO:0000256" key="4">
    <source>
        <dbReference type="ARBA" id="ARBA00022553"/>
    </source>
</evidence>
<dbReference type="SMART" id="SM00387">
    <property type="entry name" value="HATPase_c"/>
    <property type="match status" value="1"/>
</dbReference>
<organism evidence="22 23">
    <name type="scientific">Tepidimonas alkaliphilus</name>
    <dbReference type="NCBI Taxonomy" id="2588942"/>
    <lineage>
        <taxon>Bacteria</taxon>
        <taxon>Pseudomonadati</taxon>
        <taxon>Pseudomonadota</taxon>
        <taxon>Betaproteobacteria</taxon>
        <taxon>Burkholderiales</taxon>
        <taxon>Tepidimonas</taxon>
    </lineage>
</organism>
<keyword evidence="8" id="KW-0547">Nucleotide-binding</keyword>
<dbReference type="InterPro" id="IPR036890">
    <property type="entry name" value="HATPase_C_sf"/>
</dbReference>
<keyword evidence="14 19" id="KW-0472">Membrane</keyword>
<dbReference type="Gene3D" id="3.40.50.2300">
    <property type="match status" value="1"/>
</dbReference>
<evidence type="ECO:0000256" key="14">
    <source>
        <dbReference type="ARBA" id="ARBA00023136"/>
    </source>
</evidence>
<keyword evidence="13" id="KW-0843">Virulence</keyword>
<evidence type="ECO:0000256" key="19">
    <source>
        <dbReference type="SAM" id="Phobius"/>
    </source>
</evidence>
<feature type="transmembrane region" description="Helical" evidence="19">
    <location>
        <begin position="188"/>
        <end position="209"/>
    </location>
</feature>
<dbReference type="InterPro" id="IPR003594">
    <property type="entry name" value="HATPase_dom"/>
</dbReference>